<name>A0A286G197_9PROT</name>
<proteinExistence type="predicted"/>
<evidence type="ECO:0008006" key="4">
    <source>
        <dbReference type="Google" id="ProtNLM"/>
    </source>
</evidence>
<dbReference type="PIRSF" id="PIRSF028704">
    <property type="entry name" value="UPC028704"/>
    <property type="match status" value="1"/>
</dbReference>
<reference evidence="2 3" key="1">
    <citation type="submission" date="2017-09" db="EMBL/GenBank/DDBJ databases">
        <authorList>
            <person name="Ehlers B."/>
            <person name="Leendertz F.H."/>
        </authorList>
    </citation>
    <scope>NUCLEOTIDE SEQUENCE [LARGE SCALE GENOMIC DNA]</scope>
    <source>
        <strain evidence="2 3">USBA 140</strain>
    </source>
</reference>
<feature type="transmembrane region" description="Helical" evidence="1">
    <location>
        <begin position="244"/>
        <end position="264"/>
    </location>
</feature>
<feature type="transmembrane region" description="Helical" evidence="1">
    <location>
        <begin position="164"/>
        <end position="183"/>
    </location>
</feature>
<dbReference type="PANTHER" id="PTHR38592:SF3">
    <property type="entry name" value="BLL4819 PROTEIN"/>
    <property type="match status" value="1"/>
</dbReference>
<dbReference type="OrthoDB" id="9775975at2"/>
<dbReference type="Proteomes" id="UP000219621">
    <property type="component" value="Unassembled WGS sequence"/>
</dbReference>
<dbReference type="EMBL" id="OCNJ01000001">
    <property type="protein sequence ID" value="SOD89311.1"/>
    <property type="molecule type" value="Genomic_DNA"/>
</dbReference>
<organism evidence="2 3">
    <name type="scientific">Caenispirillum bisanense</name>
    <dbReference type="NCBI Taxonomy" id="414052"/>
    <lineage>
        <taxon>Bacteria</taxon>
        <taxon>Pseudomonadati</taxon>
        <taxon>Pseudomonadota</taxon>
        <taxon>Alphaproteobacteria</taxon>
        <taxon>Rhodospirillales</taxon>
        <taxon>Novispirillaceae</taxon>
        <taxon>Caenispirillum</taxon>
    </lineage>
</organism>
<feature type="transmembrane region" description="Helical" evidence="1">
    <location>
        <begin position="44"/>
        <end position="62"/>
    </location>
</feature>
<keyword evidence="1" id="KW-1133">Transmembrane helix</keyword>
<feature type="transmembrane region" description="Helical" evidence="1">
    <location>
        <begin position="83"/>
        <end position="108"/>
    </location>
</feature>
<feature type="transmembrane region" description="Helical" evidence="1">
    <location>
        <begin position="138"/>
        <end position="157"/>
    </location>
</feature>
<accession>A0A286G197</accession>
<dbReference type="PANTHER" id="PTHR38592">
    <property type="entry name" value="BLL4819 PROTEIN"/>
    <property type="match status" value="1"/>
</dbReference>
<evidence type="ECO:0000313" key="2">
    <source>
        <dbReference type="EMBL" id="SOD89311.1"/>
    </source>
</evidence>
<feature type="transmembrane region" description="Helical" evidence="1">
    <location>
        <begin position="284"/>
        <end position="303"/>
    </location>
</feature>
<feature type="transmembrane region" description="Helical" evidence="1">
    <location>
        <begin position="203"/>
        <end position="224"/>
    </location>
</feature>
<sequence length="399" mass="43557">MRRLEILDGMRGYFLVFMLLNHLAFAGGYLLVKVNHAELGFVQDAQGFVFLSGLLVGMVHARRMERKGFGDAAGKIWKRAGELYLYAMGCLALVLAAASLEPALLAYWQPWLGDLTPADGAMVGAAASLAYQPTYMDILPQYIVYLLAAPPLVWLCVHGRWASVAIGSAVLWLAVQLGVHLPVAEGVNAVLGTAGEGVRLRAAFNVLAWQIVFMGGLILGVLTATKRVEWQRVFTPERTGLVRLAVALLVFFLVWRVGFSFGLWPEAMAERFQAYEVRPEFSLVFLANFVALGWAVAWLLIAGPRSADARIRRAADLVGRPFQLPFLRLIGRHSLQVYAFHVPLAYAVMALDSHYGPFGETTKTLIAVTGVALLALPALAREADWRSLPGAGAPARADK</sequence>
<gene>
    <name evidence="2" type="ORF">SAMN05421508_101181</name>
</gene>
<evidence type="ECO:0000256" key="1">
    <source>
        <dbReference type="SAM" id="Phobius"/>
    </source>
</evidence>
<keyword evidence="1" id="KW-0472">Membrane</keyword>
<protein>
    <recommendedName>
        <fullName evidence="4">OpgC protein</fullName>
    </recommendedName>
</protein>
<evidence type="ECO:0000313" key="3">
    <source>
        <dbReference type="Proteomes" id="UP000219621"/>
    </source>
</evidence>
<keyword evidence="1" id="KW-0812">Transmembrane</keyword>
<dbReference type="AlphaFoldDB" id="A0A286G197"/>
<keyword evidence="3" id="KW-1185">Reference proteome</keyword>
<dbReference type="RefSeq" id="WP_097277099.1">
    <property type="nucleotide sequence ID" value="NZ_OCNJ01000001.1"/>
</dbReference>
<feature type="transmembrane region" description="Helical" evidence="1">
    <location>
        <begin position="12"/>
        <end position="32"/>
    </location>
</feature>
<dbReference type="Pfam" id="PF10129">
    <property type="entry name" value="OpgC_C"/>
    <property type="match status" value="1"/>
</dbReference>
<dbReference type="InterPro" id="IPR014550">
    <property type="entry name" value="UCP028704_OpgC"/>
</dbReference>